<comment type="similarity">
    <text evidence="1">Belongs to the glycosyl hydrolase 20 family.</text>
</comment>
<dbReference type="Proteomes" id="UP001376459">
    <property type="component" value="Unassembled WGS sequence"/>
</dbReference>
<dbReference type="InterPro" id="IPR017853">
    <property type="entry name" value="GH"/>
</dbReference>
<keyword evidence="6" id="KW-1185">Reference proteome</keyword>
<evidence type="ECO:0000256" key="2">
    <source>
        <dbReference type="ARBA" id="ARBA00022801"/>
    </source>
</evidence>
<feature type="region of interest" description="Disordered" evidence="3">
    <location>
        <begin position="1"/>
        <end position="25"/>
    </location>
</feature>
<protein>
    <submittedName>
        <fullName evidence="5">Family 20 glycosylhydrolase</fullName>
    </submittedName>
</protein>
<dbReference type="InterPro" id="IPR015883">
    <property type="entry name" value="Glyco_hydro_20_cat"/>
</dbReference>
<evidence type="ECO:0000313" key="6">
    <source>
        <dbReference type="Proteomes" id="UP001376459"/>
    </source>
</evidence>
<dbReference type="Pfam" id="PF00728">
    <property type="entry name" value="Glyco_hydro_20"/>
    <property type="match status" value="1"/>
</dbReference>
<organism evidence="5 6">
    <name type="scientific">Streptomyces machairae</name>
    <dbReference type="NCBI Taxonomy" id="3134109"/>
    <lineage>
        <taxon>Bacteria</taxon>
        <taxon>Bacillati</taxon>
        <taxon>Actinomycetota</taxon>
        <taxon>Actinomycetes</taxon>
        <taxon>Kitasatosporales</taxon>
        <taxon>Streptomycetaceae</taxon>
        <taxon>Streptomyces</taxon>
    </lineage>
</organism>
<evidence type="ECO:0000259" key="4">
    <source>
        <dbReference type="Pfam" id="PF00728"/>
    </source>
</evidence>
<reference evidence="5 6" key="1">
    <citation type="submission" date="2024-03" db="EMBL/GenBank/DDBJ databases">
        <title>Novel Streptomyces species of biotechnological and ecological value are a feature of Machair soil.</title>
        <authorList>
            <person name="Prole J.R."/>
            <person name="Goodfellow M."/>
            <person name="Allenby N."/>
            <person name="Ward A.C."/>
        </authorList>
    </citation>
    <scope>NUCLEOTIDE SEQUENCE [LARGE SCALE GENOMIC DNA]</scope>
    <source>
        <strain evidence="5 6">MS1.AVA.1</strain>
    </source>
</reference>
<keyword evidence="2" id="KW-0378">Hydrolase</keyword>
<gene>
    <name evidence="5" type="ORF">WKI71_38965</name>
</gene>
<evidence type="ECO:0000256" key="3">
    <source>
        <dbReference type="SAM" id="MobiDB-lite"/>
    </source>
</evidence>
<proteinExistence type="inferred from homology"/>
<evidence type="ECO:0000256" key="1">
    <source>
        <dbReference type="ARBA" id="ARBA00006285"/>
    </source>
</evidence>
<dbReference type="Gene3D" id="3.20.20.80">
    <property type="entry name" value="Glycosidases"/>
    <property type="match status" value="1"/>
</dbReference>
<dbReference type="EMBL" id="JBBKAK010000001">
    <property type="protein sequence ID" value="MEJ8672166.1"/>
    <property type="molecule type" value="Genomic_DNA"/>
</dbReference>
<sequence>MDPWIENRPDLQLTDSDGNKQPSRLDITRPESFAYYTSLIDEYAEVFPATSWHMGADEYMLGSDFAKYPQILKYAQDKYGPDATPQDAFIDFVNRVHAYAGTRARSCASGTTGSPVPTPSR</sequence>
<feature type="compositionally biased region" description="Polar residues" evidence="3">
    <location>
        <begin position="13"/>
        <end position="22"/>
    </location>
</feature>
<dbReference type="SUPFAM" id="SSF51445">
    <property type="entry name" value="(Trans)glycosidases"/>
    <property type="match status" value="1"/>
</dbReference>
<feature type="domain" description="Glycoside hydrolase family 20 catalytic" evidence="4">
    <location>
        <begin position="15"/>
        <end position="104"/>
    </location>
</feature>
<comment type="caution">
    <text evidence="5">The sequence shown here is derived from an EMBL/GenBank/DDBJ whole genome shotgun (WGS) entry which is preliminary data.</text>
</comment>
<accession>A0ABU8UTE0</accession>
<name>A0ABU8UTE0_9ACTN</name>
<evidence type="ECO:0000313" key="5">
    <source>
        <dbReference type="EMBL" id="MEJ8672166.1"/>
    </source>
</evidence>